<dbReference type="GO" id="GO:0008168">
    <property type="term" value="F:methyltransferase activity"/>
    <property type="evidence" value="ECO:0007669"/>
    <property type="project" value="UniProtKB-KW"/>
</dbReference>
<gene>
    <name evidence="3" type="ORF">ACFS5P_12915</name>
</gene>
<dbReference type="InterPro" id="IPR041698">
    <property type="entry name" value="Methyltransf_25"/>
</dbReference>
<dbReference type="Gene3D" id="3.40.50.150">
    <property type="entry name" value="Vaccinia Virus protein VP39"/>
    <property type="match status" value="1"/>
</dbReference>
<reference evidence="4" key="1">
    <citation type="journal article" date="2019" name="Int. J. Syst. Evol. Microbiol.">
        <title>The Global Catalogue of Microorganisms (GCM) 10K type strain sequencing project: providing services to taxonomists for standard genome sequencing and annotation.</title>
        <authorList>
            <consortium name="The Broad Institute Genomics Platform"/>
            <consortium name="The Broad Institute Genome Sequencing Center for Infectious Disease"/>
            <person name="Wu L."/>
            <person name="Ma J."/>
        </authorList>
    </citation>
    <scope>NUCLEOTIDE SEQUENCE [LARGE SCALE GENOMIC DNA]</scope>
    <source>
        <strain evidence="4">KCTC 13528</strain>
    </source>
</reference>
<organism evidence="3 4">
    <name type="scientific">Jeotgalibacillus terrae</name>
    <dbReference type="NCBI Taxonomy" id="587735"/>
    <lineage>
        <taxon>Bacteria</taxon>
        <taxon>Bacillati</taxon>
        <taxon>Bacillota</taxon>
        <taxon>Bacilli</taxon>
        <taxon>Bacillales</taxon>
        <taxon>Caryophanaceae</taxon>
        <taxon>Jeotgalibacillus</taxon>
    </lineage>
</organism>
<sequence>MLNNKGFNLWANDYDQTVKVSEENDLYPFAGYKEILNTIFNAVMHKKNTDVLDIGFGTGVLTNKLYENGHLIDGVDFSSQMISISQVKMPAANLMEWDITNGIPPVLKDKKYDFIVSTYTLHHLNDEEKVNFIRELLSHLKTGGQLLIGDVSFETRDQLETCRKDNLEHWDEDEFYFVFDELKASLEGKCAIEFHKVSHCGGVMVVTG</sequence>
<dbReference type="GO" id="GO:0032259">
    <property type="term" value="P:methylation"/>
    <property type="evidence" value="ECO:0007669"/>
    <property type="project" value="UniProtKB-KW"/>
</dbReference>
<dbReference type="Pfam" id="PF13649">
    <property type="entry name" value="Methyltransf_25"/>
    <property type="match status" value="1"/>
</dbReference>
<dbReference type="EMBL" id="JBHUPG010000023">
    <property type="protein sequence ID" value="MFD2912782.1"/>
    <property type="molecule type" value="Genomic_DNA"/>
</dbReference>
<keyword evidence="4" id="KW-1185">Reference proteome</keyword>
<dbReference type="CDD" id="cd02440">
    <property type="entry name" value="AdoMet_MTases"/>
    <property type="match status" value="1"/>
</dbReference>
<dbReference type="EC" id="2.1.1.-" evidence="3"/>
<keyword evidence="1 3" id="KW-0808">Transferase</keyword>
<dbReference type="RefSeq" id="WP_239581560.1">
    <property type="nucleotide sequence ID" value="NZ_JAFBDK010000010.1"/>
</dbReference>
<evidence type="ECO:0000313" key="3">
    <source>
        <dbReference type="EMBL" id="MFD2912782.1"/>
    </source>
</evidence>
<name>A0ABW5ZMG7_9BACL</name>
<feature type="domain" description="Methyltransferase" evidence="2">
    <location>
        <begin position="51"/>
        <end position="144"/>
    </location>
</feature>
<evidence type="ECO:0000313" key="4">
    <source>
        <dbReference type="Proteomes" id="UP001597561"/>
    </source>
</evidence>
<evidence type="ECO:0000256" key="1">
    <source>
        <dbReference type="ARBA" id="ARBA00022679"/>
    </source>
</evidence>
<keyword evidence="3" id="KW-0489">Methyltransferase</keyword>
<dbReference type="InterPro" id="IPR029063">
    <property type="entry name" value="SAM-dependent_MTases_sf"/>
</dbReference>
<accession>A0ABW5ZMG7</accession>
<dbReference type="PANTHER" id="PTHR43861">
    <property type="entry name" value="TRANS-ACONITATE 2-METHYLTRANSFERASE-RELATED"/>
    <property type="match status" value="1"/>
</dbReference>
<protein>
    <submittedName>
        <fullName evidence="3">Class I SAM-dependent methyltransferase</fullName>
        <ecNumber evidence="3">2.1.1.-</ecNumber>
    </submittedName>
</protein>
<evidence type="ECO:0000259" key="2">
    <source>
        <dbReference type="Pfam" id="PF13649"/>
    </source>
</evidence>
<proteinExistence type="predicted"/>
<dbReference type="SUPFAM" id="SSF53335">
    <property type="entry name" value="S-adenosyl-L-methionine-dependent methyltransferases"/>
    <property type="match status" value="1"/>
</dbReference>
<comment type="caution">
    <text evidence="3">The sequence shown here is derived from an EMBL/GenBank/DDBJ whole genome shotgun (WGS) entry which is preliminary data.</text>
</comment>
<dbReference type="Proteomes" id="UP001597561">
    <property type="component" value="Unassembled WGS sequence"/>
</dbReference>